<keyword evidence="2 4" id="KW-0238">DNA-binding</keyword>
<dbReference type="InterPro" id="IPR001647">
    <property type="entry name" value="HTH_TetR"/>
</dbReference>
<evidence type="ECO:0000313" key="6">
    <source>
        <dbReference type="EMBL" id="SED47027.1"/>
    </source>
</evidence>
<feature type="DNA-binding region" description="H-T-H motif" evidence="4">
    <location>
        <begin position="40"/>
        <end position="59"/>
    </location>
</feature>
<reference evidence="6 7" key="1">
    <citation type="submission" date="2016-10" db="EMBL/GenBank/DDBJ databases">
        <authorList>
            <person name="de Groot N.N."/>
        </authorList>
    </citation>
    <scope>NUCLEOTIDE SEQUENCE [LARGE SCALE GENOMIC DNA]</scope>
    <source>
        <strain evidence="6 7">GAS522</strain>
    </source>
</reference>
<dbReference type="PANTHER" id="PTHR30055">
    <property type="entry name" value="HTH-TYPE TRANSCRIPTIONAL REGULATOR RUTR"/>
    <property type="match status" value="1"/>
</dbReference>
<name>A0A1M7AT85_9BRAD</name>
<sequence length="224" mass="24922">MAKRIYDNSGRTAEAENTRAQLIAAARKILSERGNRTPFSMDAVAKKAGVARATVYLQFENRGSLLEAVFDTIANEGGLGVLPEAFTEPDPVEALKKITSVFVRFWIAQREVWPRLSRELADDEAAARLTARSERRRRGIAVIVGRLAQKLTLDRADDLIDTLHGMTSYEFVGQLIATERSEAEVEALMLELVEAVIRSLCLAKSKPLRNDEDSSVLADPRPRR</sequence>
<dbReference type="InterPro" id="IPR050109">
    <property type="entry name" value="HTH-type_TetR-like_transc_reg"/>
</dbReference>
<evidence type="ECO:0000256" key="4">
    <source>
        <dbReference type="PROSITE-ProRule" id="PRU00335"/>
    </source>
</evidence>
<evidence type="ECO:0000256" key="2">
    <source>
        <dbReference type="ARBA" id="ARBA00023125"/>
    </source>
</evidence>
<dbReference type="Gene3D" id="1.10.357.10">
    <property type="entry name" value="Tetracycline Repressor, domain 2"/>
    <property type="match status" value="1"/>
</dbReference>
<dbReference type="EMBL" id="FNTI01000001">
    <property type="protein sequence ID" value="SED47027.1"/>
    <property type="molecule type" value="Genomic_DNA"/>
</dbReference>
<feature type="domain" description="HTH tetR-type" evidence="5">
    <location>
        <begin position="16"/>
        <end position="77"/>
    </location>
</feature>
<dbReference type="GO" id="GO:0000976">
    <property type="term" value="F:transcription cis-regulatory region binding"/>
    <property type="evidence" value="ECO:0007669"/>
    <property type="project" value="TreeGrafter"/>
</dbReference>
<evidence type="ECO:0000256" key="3">
    <source>
        <dbReference type="ARBA" id="ARBA00023163"/>
    </source>
</evidence>
<dbReference type="Pfam" id="PF00440">
    <property type="entry name" value="TetR_N"/>
    <property type="match status" value="1"/>
</dbReference>
<keyword evidence="1" id="KW-0805">Transcription regulation</keyword>
<accession>A0A1M7AT85</accession>
<dbReference type="PROSITE" id="PS50977">
    <property type="entry name" value="HTH_TETR_2"/>
    <property type="match status" value="1"/>
</dbReference>
<proteinExistence type="predicted"/>
<gene>
    <name evidence="6" type="ORF">SAMN05444171_4192</name>
</gene>
<evidence type="ECO:0000313" key="7">
    <source>
        <dbReference type="Proteomes" id="UP000183208"/>
    </source>
</evidence>
<dbReference type="AlphaFoldDB" id="A0A1M7AT85"/>
<dbReference type="InterPro" id="IPR009057">
    <property type="entry name" value="Homeodomain-like_sf"/>
</dbReference>
<evidence type="ECO:0000259" key="5">
    <source>
        <dbReference type="PROSITE" id="PS50977"/>
    </source>
</evidence>
<evidence type="ECO:0000256" key="1">
    <source>
        <dbReference type="ARBA" id="ARBA00023015"/>
    </source>
</evidence>
<dbReference type="SUPFAM" id="SSF46689">
    <property type="entry name" value="Homeodomain-like"/>
    <property type="match status" value="1"/>
</dbReference>
<dbReference type="OrthoDB" id="4371863at2"/>
<organism evidence="6 7">
    <name type="scientific">Bradyrhizobium lablabi</name>
    <dbReference type="NCBI Taxonomy" id="722472"/>
    <lineage>
        <taxon>Bacteria</taxon>
        <taxon>Pseudomonadati</taxon>
        <taxon>Pseudomonadota</taxon>
        <taxon>Alphaproteobacteria</taxon>
        <taxon>Hyphomicrobiales</taxon>
        <taxon>Nitrobacteraceae</taxon>
        <taxon>Bradyrhizobium</taxon>
    </lineage>
</organism>
<dbReference type="RefSeq" id="WP_074822864.1">
    <property type="nucleotide sequence ID" value="NZ_FNTI01000001.1"/>
</dbReference>
<protein>
    <submittedName>
        <fullName evidence="6">Transcriptional regulator, TetR family</fullName>
    </submittedName>
</protein>
<keyword evidence="3" id="KW-0804">Transcription</keyword>
<dbReference type="Proteomes" id="UP000183208">
    <property type="component" value="Unassembled WGS sequence"/>
</dbReference>
<dbReference type="GO" id="GO:0003700">
    <property type="term" value="F:DNA-binding transcription factor activity"/>
    <property type="evidence" value="ECO:0007669"/>
    <property type="project" value="TreeGrafter"/>
</dbReference>
<dbReference type="PANTHER" id="PTHR30055:SF234">
    <property type="entry name" value="HTH-TYPE TRANSCRIPTIONAL REGULATOR BETI"/>
    <property type="match status" value="1"/>
</dbReference>